<feature type="transmembrane region" description="Helical" evidence="1">
    <location>
        <begin position="50"/>
        <end position="71"/>
    </location>
</feature>
<dbReference type="EMBL" id="KL197717">
    <property type="protein sequence ID" value="KDQ58695.1"/>
    <property type="molecule type" value="Genomic_DNA"/>
</dbReference>
<evidence type="ECO:0000313" key="3">
    <source>
        <dbReference type="EMBL" id="KDQ58695.1"/>
    </source>
</evidence>
<keyword evidence="4" id="KW-1185">Reference proteome</keyword>
<dbReference type="OrthoDB" id="2638860at2759"/>
<dbReference type="InterPro" id="IPR045340">
    <property type="entry name" value="DUF6533"/>
</dbReference>
<dbReference type="HOGENOM" id="CLU_035509_15_0_1"/>
<keyword evidence="1" id="KW-1133">Transmembrane helix</keyword>
<feature type="domain" description="DUF6533" evidence="2">
    <location>
        <begin position="17"/>
        <end position="58"/>
    </location>
</feature>
<gene>
    <name evidence="3" type="ORF">JAAARDRAFT_34537</name>
</gene>
<evidence type="ECO:0000313" key="4">
    <source>
        <dbReference type="Proteomes" id="UP000027265"/>
    </source>
</evidence>
<dbReference type="Pfam" id="PF20151">
    <property type="entry name" value="DUF6533"/>
    <property type="match status" value="1"/>
</dbReference>
<dbReference type="InParanoid" id="A0A067PXT3"/>
<name>A0A067PXT3_9AGAM</name>
<sequence>MESFIDVVNAARTLRLCQLSTACAVVYDHLITIDQEVELIWRRRWTLPKFMFLTIRYSSDLIVCYNVATFLNEGNLANKSRFIGFTVQGWCSLVPFGASQVIAQLRVLAIYENSRKVTYFLLVGFFAQIIAICTILTLATLHVQVSDQPVPGLRICAAIYEPHYFFWFWIPICMFEFILFAFALWKGVSLLIGSKDEWSRNSLSYIIFRDNVSYFFVVLMACLANTVVWGTLSPASWEISEGFSSAAYSIMGARLMLNLREAYYQPISYAVGTLATAEFASRNLAAAESYYNERAVSTYRDSYSVRDARRPTIDTPCEGGDLVLEELGGP</sequence>
<feature type="transmembrane region" description="Helical" evidence="1">
    <location>
        <begin position="83"/>
        <end position="105"/>
    </location>
</feature>
<feature type="transmembrane region" description="Helical" evidence="1">
    <location>
        <begin position="212"/>
        <end position="232"/>
    </location>
</feature>
<keyword evidence="1" id="KW-0472">Membrane</keyword>
<evidence type="ECO:0000256" key="1">
    <source>
        <dbReference type="SAM" id="Phobius"/>
    </source>
</evidence>
<keyword evidence="1" id="KW-0812">Transmembrane</keyword>
<evidence type="ECO:0000259" key="2">
    <source>
        <dbReference type="Pfam" id="PF20151"/>
    </source>
</evidence>
<organism evidence="3 4">
    <name type="scientific">Jaapia argillacea MUCL 33604</name>
    <dbReference type="NCBI Taxonomy" id="933084"/>
    <lineage>
        <taxon>Eukaryota</taxon>
        <taxon>Fungi</taxon>
        <taxon>Dikarya</taxon>
        <taxon>Basidiomycota</taxon>
        <taxon>Agaricomycotina</taxon>
        <taxon>Agaricomycetes</taxon>
        <taxon>Agaricomycetidae</taxon>
        <taxon>Jaapiales</taxon>
        <taxon>Jaapiaceae</taxon>
        <taxon>Jaapia</taxon>
    </lineage>
</organism>
<protein>
    <recommendedName>
        <fullName evidence="2">DUF6533 domain-containing protein</fullName>
    </recommendedName>
</protein>
<accession>A0A067PXT3</accession>
<proteinExistence type="predicted"/>
<dbReference type="Proteomes" id="UP000027265">
    <property type="component" value="Unassembled WGS sequence"/>
</dbReference>
<feature type="transmembrane region" description="Helical" evidence="1">
    <location>
        <begin position="164"/>
        <end position="192"/>
    </location>
</feature>
<feature type="transmembrane region" description="Helical" evidence="1">
    <location>
        <begin position="117"/>
        <end position="144"/>
    </location>
</feature>
<reference evidence="4" key="1">
    <citation type="journal article" date="2014" name="Proc. Natl. Acad. Sci. U.S.A.">
        <title>Extensive sampling of basidiomycete genomes demonstrates inadequacy of the white-rot/brown-rot paradigm for wood decay fungi.</title>
        <authorList>
            <person name="Riley R."/>
            <person name="Salamov A.A."/>
            <person name="Brown D.W."/>
            <person name="Nagy L.G."/>
            <person name="Floudas D."/>
            <person name="Held B.W."/>
            <person name="Levasseur A."/>
            <person name="Lombard V."/>
            <person name="Morin E."/>
            <person name="Otillar R."/>
            <person name="Lindquist E.A."/>
            <person name="Sun H."/>
            <person name="LaButti K.M."/>
            <person name="Schmutz J."/>
            <person name="Jabbour D."/>
            <person name="Luo H."/>
            <person name="Baker S.E."/>
            <person name="Pisabarro A.G."/>
            <person name="Walton J.D."/>
            <person name="Blanchette R.A."/>
            <person name="Henrissat B."/>
            <person name="Martin F."/>
            <person name="Cullen D."/>
            <person name="Hibbett D.S."/>
            <person name="Grigoriev I.V."/>
        </authorList>
    </citation>
    <scope>NUCLEOTIDE SEQUENCE [LARGE SCALE GENOMIC DNA]</scope>
    <source>
        <strain evidence="4">MUCL 33604</strain>
    </source>
</reference>
<dbReference type="AlphaFoldDB" id="A0A067PXT3"/>